<dbReference type="OrthoDB" id="5298214at2"/>
<keyword evidence="4" id="KW-1185">Reference proteome</keyword>
<proteinExistence type="predicted"/>
<dbReference type="Gene3D" id="3.40.30.10">
    <property type="entry name" value="Glutaredoxin"/>
    <property type="match status" value="1"/>
</dbReference>
<evidence type="ECO:0000259" key="2">
    <source>
        <dbReference type="Pfam" id="PF13098"/>
    </source>
</evidence>
<dbReference type="InterPro" id="IPR036249">
    <property type="entry name" value="Thioredoxin-like_sf"/>
</dbReference>
<dbReference type="PROSITE" id="PS51257">
    <property type="entry name" value="PROKAR_LIPOPROTEIN"/>
    <property type="match status" value="1"/>
</dbReference>
<feature type="domain" description="Thioredoxin-like fold" evidence="2">
    <location>
        <begin position="66"/>
        <end position="191"/>
    </location>
</feature>
<evidence type="ECO:0000313" key="4">
    <source>
        <dbReference type="Proteomes" id="UP000297564"/>
    </source>
</evidence>
<feature type="chain" id="PRO_5021293214" evidence="1">
    <location>
        <begin position="19"/>
        <end position="202"/>
    </location>
</feature>
<dbReference type="Proteomes" id="UP000297564">
    <property type="component" value="Unassembled WGS sequence"/>
</dbReference>
<dbReference type="Pfam" id="PF13098">
    <property type="entry name" value="Thioredoxin_2"/>
    <property type="match status" value="1"/>
</dbReference>
<dbReference type="SUPFAM" id="SSF52833">
    <property type="entry name" value="Thioredoxin-like"/>
    <property type="match status" value="1"/>
</dbReference>
<protein>
    <submittedName>
        <fullName evidence="3">DsbC family protein</fullName>
    </submittedName>
</protein>
<accession>A0A4Z0BHG5</accession>
<reference evidence="3 4" key="1">
    <citation type="submission" date="2019-03" db="EMBL/GenBank/DDBJ databases">
        <title>Ramlibacter rhizophilus CCTCC AB2015357, whole genome shotgun sequence.</title>
        <authorList>
            <person name="Zhang X."/>
            <person name="Feng G."/>
            <person name="Zhu H."/>
        </authorList>
    </citation>
    <scope>NUCLEOTIDE SEQUENCE [LARGE SCALE GENOMIC DNA]</scope>
    <source>
        <strain evidence="3 4">CCTCC AB2015357</strain>
    </source>
</reference>
<organism evidence="3 4">
    <name type="scientific">Ramlibacter rhizophilus</name>
    <dbReference type="NCBI Taxonomy" id="1781167"/>
    <lineage>
        <taxon>Bacteria</taxon>
        <taxon>Pseudomonadati</taxon>
        <taxon>Pseudomonadota</taxon>
        <taxon>Betaproteobacteria</taxon>
        <taxon>Burkholderiales</taxon>
        <taxon>Comamonadaceae</taxon>
        <taxon>Ramlibacter</taxon>
    </lineage>
</organism>
<dbReference type="PANTHER" id="PTHR35272">
    <property type="entry name" value="THIOL:DISULFIDE INTERCHANGE PROTEIN DSBC-RELATED"/>
    <property type="match status" value="1"/>
</dbReference>
<dbReference type="AlphaFoldDB" id="A0A4Z0BHG5"/>
<dbReference type="RefSeq" id="WP_135285927.1">
    <property type="nucleotide sequence ID" value="NZ_SMLL01000005.1"/>
</dbReference>
<sequence>MSLKLKFFAAALSATLLAACGDKPATTSAAPAGPTGTQSATQAPSPAAIAAEAKGFTVGSEMNVRRVFVFFDPQCPHCAALWQAAKPLRSQARFIWIPVGLMNPNSTLQGATLLAASDPVEAMDRHEASILAKQGGIAPAADIEAQKQAVAANTALMNRYGFASVPTIVANHAVTGEVVVKEGSMPTSVLANALGLQVPAGN</sequence>
<keyword evidence="1" id="KW-0732">Signal</keyword>
<gene>
    <name evidence="3" type="ORF">EZ242_14770</name>
</gene>
<dbReference type="InterPro" id="IPR051470">
    <property type="entry name" value="Thiol:disulfide_interchange"/>
</dbReference>
<dbReference type="PANTHER" id="PTHR35272:SF4">
    <property type="entry name" value="THIOL:DISULFIDE INTERCHANGE PROTEIN DSBG"/>
    <property type="match status" value="1"/>
</dbReference>
<evidence type="ECO:0000313" key="3">
    <source>
        <dbReference type="EMBL" id="TFY98776.1"/>
    </source>
</evidence>
<dbReference type="InterPro" id="IPR012336">
    <property type="entry name" value="Thioredoxin-like_fold"/>
</dbReference>
<evidence type="ECO:0000256" key="1">
    <source>
        <dbReference type="SAM" id="SignalP"/>
    </source>
</evidence>
<name>A0A4Z0BHG5_9BURK</name>
<feature type="signal peptide" evidence="1">
    <location>
        <begin position="1"/>
        <end position="18"/>
    </location>
</feature>
<dbReference type="EMBL" id="SMLL01000005">
    <property type="protein sequence ID" value="TFY98776.1"/>
    <property type="molecule type" value="Genomic_DNA"/>
</dbReference>
<comment type="caution">
    <text evidence="3">The sequence shown here is derived from an EMBL/GenBank/DDBJ whole genome shotgun (WGS) entry which is preliminary data.</text>
</comment>